<evidence type="ECO:0000256" key="1">
    <source>
        <dbReference type="SAM" id="Phobius"/>
    </source>
</evidence>
<dbReference type="RefSeq" id="WP_013102502.1">
    <property type="nucleotide sequence ID" value="NC_014136.1"/>
</dbReference>
<sequence length="62" mass="6860">MIKNFTKLINTLWQNLLGVILFISGIVMIDIGVFSFNFIAGFIVTGISLVVMAVIVENERGE</sequence>
<dbReference type="Pfam" id="PF06341">
    <property type="entry name" value="DUF1056"/>
    <property type="match status" value="1"/>
</dbReference>
<organism evidence="2 3">
    <name type="scientific">Leuconostoc kimchii (strain IMSNU 11154 / KCTC 2386 / IH25)</name>
    <dbReference type="NCBI Taxonomy" id="762051"/>
    <lineage>
        <taxon>Bacteria</taxon>
        <taxon>Bacillati</taxon>
        <taxon>Bacillota</taxon>
        <taxon>Bacilli</taxon>
        <taxon>Lactobacillales</taxon>
        <taxon>Lactobacillaceae</taxon>
        <taxon>Leuconostoc</taxon>
    </lineage>
</organism>
<proteinExistence type="predicted"/>
<protein>
    <submittedName>
        <fullName evidence="2">Uncharacterized protein</fullName>
    </submittedName>
</protein>
<dbReference type="KEGG" id="lki:LKI_01800"/>
<evidence type="ECO:0000313" key="2">
    <source>
        <dbReference type="EMBL" id="ADG39903.1"/>
    </source>
</evidence>
<dbReference type="HOGENOM" id="CLU_205804_0_0_9"/>
<dbReference type="STRING" id="762051.LKI_01800"/>
<dbReference type="AlphaFoldDB" id="D5T0V4"/>
<feature type="transmembrane region" description="Helical" evidence="1">
    <location>
        <begin position="12"/>
        <end position="29"/>
    </location>
</feature>
<dbReference type="InterPro" id="IPR009406">
    <property type="entry name" value="DUF1056"/>
</dbReference>
<dbReference type="PATRIC" id="fig|762051.18.peg.364"/>
<gene>
    <name evidence="2" type="ordered locus">LKI_01800</name>
</gene>
<keyword evidence="1" id="KW-0812">Transmembrane</keyword>
<reference evidence="2 3" key="1">
    <citation type="journal article" date="2010" name="J. Bacteriol.">
        <title>Complete genome sequence analysis of Leuconostoc kimchii IMSNU 11154.</title>
        <authorList>
            <person name="Oh H.M."/>
            <person name="Cho Y.J."/>
            <person name="Kim B.K."/>
            <person name="Roe J.H."/>
            <person name="Kang S.O."/>
            <person name="Nahm B.H."/>
            <person name="Jeong G."/>
            <person name="Han H.U."/>
            <person name="Chun J."/>
        </authorList>
    </citation>
    <scope>NUCLEOTIDE SEQUENCE [LARGE SCALE GENOMIC DNA]</scope>
    <source>
        <strain evidence="3">IMSNU 11154 / KCTC 2386 / IH25</strain>
    </source>
</reference>
<dbReference type="Proteomes" id="UP000002362">
    <property type="component" value="Chromosome"/>
</dbReference>
<evidence type="ECO:0000313" key="3">
    <source>
        <dbReference type="Proteomes" id="UP000002362"/>
    </source>
</evidence>
<dbReference type="OrthoDB" id="9980167at2"/>
<dbReference type="eggNOG" id="ENOG50308JC">
    <property type="taxonomic scope" value="Bacteria"/>
</dbReference>
<feature type="transmembrane region" description="Helical" evidence="1">
    <location>
        <begin position="35"/>
        <end position="56"/>
    </location>
</feature>
<dbReference type="EMBL" id="CP001758">
    <property type="protein sequence ID" value="ADG39903.1"/>
    <property type="molecule type" value="Genomic_DNA"/>
</dbReference>
<accession>D5T0V4</accession>
<keyword evidence="1" id="KW-0472">Membrane</keyword>
<keyword evidence="1" id="KW-1133">Transmembrane helix</keyword>
<name>D5T0V4_LEUKI</name>